<organism evidence="4">
    <name type="scientific">Cladocopium goreaui</name>
    <dbReference type="NCBI Taxonomy" id="2562237"/>
    <lineage>
        <taxon>Eukaryota</taxon>
        <taxon>Sar</taxon>
        <taxon>Alveolata</taxon>
        <taxon>Dinophyceae</taxon>
        <taxon>Suessiales</taxon>
        <taxon>Symbiodiniaceae</taxon>
        <taxon>Cladocopium</taxon>
    </lineage>
</organism>
<dbReference type="InterPro" id="IPR001611">
    <property type="entry name" value="Leu-rich_rpt"/>
</dbReference>
<keyword evidence="2" id="KW-0677">Repeat</keyword>
<gene>
    <name evidence="4" type="ORF">C1SCF055_LOCUS25439</name>
</gene>
<dbReference type="InterPro" id="IPR044924">
    <property type="entry name" value="HAD-SF_hydro_IA_REG-2-like_cap"/>
</dbReference>
<dbReference type="PANTHER" id="PTHR46191">
    <property type="match status" value="1"/>
</dbReference>
<dbReference type="InterPro" id="IPR003591">
    <property type="entry name" value="Leu-rich_rpt_typical-subtyp"/>
</dbReference>
<dbReference type="Pfam" id="PF00702">
    <property type="entry name" value="Hydrolase"/>
    <property type="match status" value="1"/>
</dbReference>
<dbReference type="SMART" id="SM00364">
    <property type="entry name" value="LRR_BAC"/>
    <property type="match status" value="7"/>
</dbReference>
<proteinExistence type="predicted"/>
<dbReference type="PROSITE" id="PS51450">
    <property type="entry name" value="LRR"/>
    <property type="match status" value="2"/>
</dbReference>
<dbReference type="Proteomes" id="UP001152797">
    <property type="component" value="Unassembled WGS sequence"/>
</dbReference>
<reference evidence="4" key="1">
    <citation type="submission" date="2022-10" db="EMBL/GenBank/DDBJ databases">
        <authorList>
            <person name="Chen Y."/>
            <person name="Dougan E. K."/>
            <person name="Chan C."/>
            <person name="Rhodes N."/>
            <person name="Thang M."/>
        </authorList>
    </citation>
    <scope>NUCLEOTIDE SEQUENCE</scope>
</reference>
<dbReference type="InterPro" id="IPR006439">
    <property type="entry name" value="HAD-SF_hydro_IA"/>
</dbReference>
<dbReference type="InterPro" id="IPR055414">
    <property type="entry name" value="LRR_R13L4/SHOC2-like"/>
</dbReference>
<dbReference type="SUPFAM" id="SSF56784">
    <property type="entry name" value="HAD-like"/>
    <property type="match status" value="1"/>
</dbReference>
<dbReference type="NCBIfam" id="TIGR02252">
    <property type="entry name" value="DREG-2"/>
    <property type="match status" value="1"/>
</dbReference>
<dbReference type="PANTHER" id="PTHR46191:SF2">
    <property type="entry name" value="HALOACID DEHALOGENASE-LIKE HYDROLASE DOMAIN-CONTAINING PROTEIN 3"/>
    <property type="match status" value="1"/>
</dbReference>
<dbReference type="SMART" id="SM00369">
    <property type="entry name" value="LRR_TYP"/>
    <property type="match status" value="9"/>
</dbReference>
<dbReference type="InterPro" id="IPR032675">
    <property type="entry name" value="LRR_dom_sf"/>
</dbReference>
<accession>A0A9P1G4G4</accession>
<protein>
    <submittedName>
        <fullName evidence="5">Plant intracellular Ras-group-related LRR protein 4 (Intracellular Ras-group-related LRR protein 4) (OsIRL4)</fullName>
    </submittedName>
</protein>
<comment type="caution">
    <text evidence="4">The sequence shown here is derived from an EMBL/GenBank/DDBJ whole genome shotgun (WGS) entry which is preliminary data.</text>
</comment>
<keyword evidence="6" id="KW-1185">Reference proteome</keyword>
<dbReference type="EMBL" id="CAMXCT030002596">
    <property type="protein sequence ID" value="CAL4786528.1"/>
    <property type="molecule type" value="Genomic_DNA"/>
</dbReference>
<dbReference type="Gene3D" id="3.80.10.10">
    <property type="entry name" value="Ribonuclease Inhibitor"/>
    <property type="match status" value="1"/>
</dbReference>
<dbReference type="InterPro" id="IPR025875">
    <property type="entry name" value="Leu-rich_rpt_4"/>
</dbReference>
<dbReference type="OrthoDB" id="277458at2759"/>
<feature type="domain" description="Disease resistance R13L4/SHOC-2-like LRR" evidence="3">
    <location>
        <begin position="375"/>
        <end position="475"/>
    </location>
</feature>
<dbReference type="Gene3D" id="1.10.150.720">
    <property type="entry name" value="Haloacid dehalogenase-like hydrolase"/>
    <property type="match status" value="1"/>
</dbReference>
<dbReference type="Pfam" id="PF12799">
    <property type="entry name" value="LRR_4"/>
    <property type="match status" value="1"/>
</dbReference>
<dbReference type="AlphaFoldDB" id="A0A9P1G4G4"/>
<dbReference type="Pfam" id="PF23598">
    <property type="entry name" value="LRR_14"/>
    <property type="match status" value="1"/>
</dbReference>
<evidence type="ECO:0000256" key="1">
    <source>
        <dbReference type="ARBA" id="ARBA00022614"/>
    </source>
</evidence>
<dbReference type="InterPro" id="IPR023214">
    <property type="entry name" value="HAD_sf"/>
</dbReference>
<dbReference type="SMART" id="SM00365">
    <property type="entry name" value="LRR_SD22"/>
    <property type="match status" value="5"/>
</dbReference>
<dbReference type="InterPro" id="IPR051828">
    <property type="entry name" value="HAD-like_hydrolase_domain"/>
</dbReference>
<reference evidence="5 6" key="2">
    <citation type="submission" date="2024-05" db="EMBL/GenBank/DDBJ databases">
        <authorList>
            <person name="Chen Y."/>
            <person name="Shah S."/>
            <person name="Dougan E. K."/>
            <person name="Thang M."/>
            <person name="Chan C."/>
        </authorList>
    </citation>
    <scope>NUCLEOTIDE SEQUENCE [LARGE SCALE GENOMIC DNA]</scope>
</reference>
<evidence type="ECO:0000313" key="5">
    <source>
        <dbReference type="EMBL" id="CAL4786528.1"/>
    </source>
</evidence>
<dbReference type="EMBL" id="CAMXCT020002596">
    <property type="protein sequence ID" value="CAL1152591.1"/>
    <property type="molecule type" value="Genomic_DNA"/>
</dbReference>
<dbReference type="NCBIfam" id="TIGR01549">
    <property type="entry name" value="HAD-SF-IA-v1"/>
    <property type="match status" value="1"/>
</dbReference>
<dbReference type="InterPro" id="IPR036412">
    <property type="entry name" value="HAD-like_sf"/>
</dbReference>
<name>A0A9P1G4G4_9DINO</name>
<dbReference type="GO" id="GO:0005634">
    <property type="term" value="C:nucleus"/>
    <property type="evidence" value="ECO:0007669"/>
    <property type="project" value="TreeGrafter"/>
</dbReference>
<evidence type="ECO:0000313" key="4">
    <source>
        <dbReference type="EMBL" id="CAI3999216.1"/>
    </source>
</evidence>
<sequence>MWRWKLTLRRWCFVACALWMGMPGFLAPRLITLDSTNTLLRLRRPVGELYLQRLSKVPGVAVSADDLTCRCRVAIARQSQRSPSFGAAEQGCRAWWRKVVAETLEGAGVGADHKDFEGIFQHLYDLFAGQEAWELFPHTRSTLDSLRHWCSQNSCRLGVLSNMDDRLEMILEQLEIRDCFDFVLTSYAAGAEKPSSEIFTKAMACGEVLEPQHCLHCGDSKKLDLHGALRSGWCAALLDETAKRTAVFDCFEDIGMAGPLSVHQSAWKMPDLSHLPGEGLEDPALTVPAARQIIAEQLKLQARQVVLFETGLLSDTDALPDGLIQIYIQEIKVSMEEFLAKARKKPADCSELLRLNVMANLSALPTDVGEWFPALTHLFLTNNHIPHCPESIGSLQKLTEFDFDGNQLADLPESFQQLTALQQLKLDRNQFQEIPEGILCLENLKELSMCSNQLSKLPGLGQLTALERLAMAKNQIRSVWPGLERLRNLKELTLAQNQLETLPDVFNLPQLKHLDVSFNQLTMLPDSIVTATSLKELLVNHNRLSFLPHHIGNLSQLKDLNLNANVLRFLPESFAALAELQNVWLDKVRGSEHDMEAAFGCHMMPQQMDFLTYIVHDCPCGKRNNTHHS</sequence>
<evidence type="ECO:0000256" key="2">
    <source>
        <dbReference type="ARBA" id="ARBA00022737"/>
    </source>
</evidence>
<dbReference type="SUPFAM" id="SSF52058">
    <property type="entry name" value="L domain-like"/>
    <property type="match status" value="1"/>
</dbReference>
<evidence type="ECO:0000313" key="6">
    <source>
        <dbReference type="Proteomes" id="UP001152797"/>
    </source>
</evidence>
<evidence type="ECO:0000259" key="3">
    <source>
        <dbReference type="Pfam" id="PF23598"/>
    </source>
</evidence>
<dbReference type="Gene3D" id="3.40.50.1000">
    <property type="entry name" value="HAD superfamily/HAD-like"/>
    <property type="match status" value="1"/>
</dbReference>
<dbReference type="InterPro" id="IPR011949">
    <property type="entry name" value="HAD-SF_hydro_IA_REG-2-like"/>
</dbReference>
<keyword evidence="1" id="KW-0433">Leucine-rich repeat</keyword>
<dbReference type="EMBL" id="CAMXCT010002596">
    <property type="protein sequence ID" value="CAI3999216.1"/>
    <property type="molecule type" value="Genomic_DNA"/>
</dbReference>